<keyword evidence="1" id="KW-1015">Disulfide bond</keyword>
<dbReference type="AlphaFoldDB" id="A0A9P0XJE9"/>
<dbReference type="InterPro" id="IPR001304">
    <property type="entry name" value="C-type_lectin-like"/>
</dbReference>
<name>A0A9P0XJE9_PIEBR</name>
<gene>
    <name evidence="4" type="ORF">PIBRA_LOCUS13050</name>
</gene>
<dbReference type="Proteomes" id="UP001152562">
    <property type="component" value="Unassembled WGS sequence"/>
</dbReference>
<dbReference type="Pfam" id="PF00059">
    <property type="entry name" value="Lectin_C"/>
    <property type="match status" value="2"/>
</dbReference>
<keyword evidence="2" id="KW-0732">Signal</keyword>
<evidence type="ECO:0000256" key="1">
    <source>
        <dbReference type="ARBA" id="ARBA00023157"/>
    </source>
</evidence>
<dbReference type="OrthoDB" id="538816at2759"/>
<dbReference type="CDD" id="cd00037">
    <property type="entry name" value="CLECT"/>
    <property type="match status" value="2"/>
</dbReference>
<protein>
    <recommendedName>
        <fullName evidence="3">C-type lectin domain-containing protein</fullName>
    </recommendedName>
</protein>
<dbReference type="InterPro" id="IPR050111">
    <property type="entry name" value="C-type_lectin/snaclec_domain"/>
</dbReference>
<dbReference type="SUPFAM" id="SSF56436">
    <property type="entry name" value="C-type lectin-like"/>
    <property type="match status" value="2"/>
</dbReference>
<evidence type="ECO:0000313" key="5">
    <source>
        <dbReference type="Proteomes" id="UP001152562"/>
    </source>
</evidence>
<proteinExistence type="predicted"/>
<evidence type="ECO:0000259" key="3">
    <source>
        <dbReference type="PROSITE" id="PS50041"/>
    </source>
</evidence>
<feature type="signal peptide" evidence="2">
    <location>
        <begin position="1"/>
        <end position="20"/>
    </location>
</feature>
<organism evidence="4 5">
    <name type="scientific">Pieris brassicae</name>
    <name type="common">White butterfly</name>
    <name type="synonym">Large white butterfly</name>
    <dbReference type="NCBI Taxonomy" id="7116"/>
    <lineage>
        <taxon>Eukaryota</taxon>
        <taxon>Metazoa</taxon>
        <taxon>Ecdysozoa</taxon>
        <taxon>Arthropoda</taxon>
        <taxon>Hexapoda</taxon>
        <taxon>Insecta</taxon>
        <taxon>Pterygota</taxon>
        <taxon>Neoptera</taxon>
        <taxon>Endopterygota</taxon>
        <taxon>Lepidoptera</taxon>
        <taxon>Glossata</taxon>
        <taxon>Ditrysia</taxon>
        <taxon>Papilionoidea</taxon>
        <taxon>Pieridae</taxon>
        <taxon>Pierinae</taxon>
        <taxon>Pieris</taxon>
    </lineage>
</organism>
<feature type="chain" id="PRO_5040192473" description="C-type lectin domain-containing protein" evidence="2">
    <location>
        <begin position="21"/>
        <end position="324"/>
    </location>
</feature>
<evidence type="ECO:0000256" key="2">
    <source>
        <dbReference type="SAM" id="SignalP"/>
    </source>
</evidence>
<feature type="domain" description="C-type lectin" evidence="3">
    <location>
        <begin position="42"/>
        <end position="155"/>
    </location>
</feature>
<dbReference type="Gene3D" id="3.10.100.10">
    <property type="entry name" value="Mannose-Binding Protein A, subunit A"/>
    <property type="match status" value="2"/>
</dbReference>
<comment type="caution">
    <text evidence="4">The sequence shown here is derived from an EMBL/GenBank/DDBJ whole genome shotgun (WGS) entry which is preliminary data.</text>
</comment>
<dbReference type="PROSITE" id="PS00615">
    <property type="entry name" value="C_TYPE_LECTIN_1"/>
    <property type="match status" value="1"/>
</dbReference>
<dbReference type="InterPro" id="IPR018378">
    <property type="entry name" value="C-type_lectin_CS"/>
</dbReference>
<dbReference type="PANTHER" id="PTHR22803">
    <property type="entry name" value="MANNOSE, PHOSPHOLIPASE, LECTIN RECEPTOR RELATED"/>
    <property type="match status" value="1"/>
</dbReference>
<dbReference type="InterPro" id="IPR016186">
    <property type="entry name" value="C-type_lectin-like/link_sf"/>
</dbReference>
<dbReference type="EMBL" id="CALOZG010000085">
    <property type="protein sequence ID" value="CAH4037363.1"/>
    <property type="molecule type" value="Genomic_DNA"/>
</dbReference>
<evidence type="ECO:0000313" key="4">
    <source>
        <dbReference type="EMBL" id="CAH4037363.1"/>
    </source>
</evidence>
<dbReference type="SMART" id="SM00034">
    <property type="entry name" value="CLECT"/>
    <property type="match status" value="2"/>
</dbReference>
<accession>A0A9P0XJE9</accession>
<dbReference type="InterPro" id="IPR016187">
    <property type="entry name" value="CTDL_fold"/>
</dbReference>
<sequence length="324" mass="37439">MFSIKFSFLLISANVIITFGEPPKQFFRPDYEKYMPETDSFYKIYTQHKTFDDAKETCELDGAELFYPEDEDEAKAVISYWQETQRFHWIIIGVHAPFAPDVFVTIHGDSINTVYKKWGQGEPNSFQVLKKCVILRHILSISDAVCNHLYPFICKKRASTIRWNSLCDLPNRSYKYVEQLGRCYKFHTNPKNWTEAFRACNAEQGYLAIIDSQAEADHLVNITRMANKEDVEGSYLRGAIHLGFVKKNSVWRSIMGRPLKALGYNMWGTNQPDGGDRENCGSMFFNGKLNDIGCNQQCFFICEREIPLLENSINLRFGDYGVVQ</sequence>
<dbReference type="PROSITE" id="PS50041">
    <property type="entry name" value="C_TYPE_LECTIN_2"/>
    <property type="match status" value="2"/>
</dbReference>
<keyword evidence="5" id="KW-1185">Reference proteome</keyword>
<reference evidence="4" key="1">
    <citation type="submission" date="2022-05" db="EMBL/GenBank/DDBJ databases">
        <authorList>
            <person name="Okamura Y."/>
        </authorList>
    </citation>
    <scope>NUCLEOTIDE SEQUENCE</scope>
</reference>
<feature type="domain" description="C-type lectin" evidence="3">
    <location>
        <begin position="179"/>
        <end position="303"/>
    </location>
</feature>